<gene>
    <name evidence="5" type="ORF">TRIADDRAFT_55796</name>
</gene>
<dbReference type="InterPro" id="IPR015819">
    <property type="entry name" value="Lipid_transp_b-sht_shell"/>
</dbReference>
<dbReference type="HOGENOM" id="CLU_995089_0_0_1"/>
<dbReference type="CTD" id="6753311"/>
<dbReference type="AlphaFoldDB" id="B3RVW0"/>
<evidence type="ECO:0000256" key="2">
    <source>
        <dbReference type="ARBA" id="ARBA00022761"/>
    </source>
</evidence>
<dbReference type="InterPro" id="IPR015816">
    <property type="entry name" value="Vitellinogen_b-sht_N"/>
</dbReference>
<accession>B3RVW0</accession>
<dbReference type="InParanoid" id="B3RVW0"/>
<dbReference type="GO" id="GO:0005319">
    <property type="term" value="F:lipid transporter activity"/>
    <property type="evidence" value="ECO:0007669"/>
    <property type="project" value="InterPro"/>
</dbReference>
<proteinExistence type="predicted"/>
<dbReference type="STRING" id="10228.B3RVW0"/>
<sequence length="280" mass="32103">MGISVLSGYKVGWGYKFSYQGYVSKSVLNPHGHRYTSEIRFISKVDLEIFRHDIVKLKLNSIRLYQDNRPSKDGKAFAKGLAAYPTYFQWIHGQITAIYTNKHEPEWVLNVKRGIISGFILNYIPYQTQYSISETCSSLYLHEYLDGTLGQSDIDGTCLTNYTINTEKPGLTTVTKFRDVTNCKGRILSSSCTFDDIGRENCKDHFQVADSATFQITNNKGENGIIKRSIRREKFTFVPFSKDKGSVVVETRRVFKYFVNYALKHDLSELYKLQGLLAKK</sequence>
<reference evidence="5 6" key="1">
    <citation type="journal article" date="2008" name="Nature">
        <title>The Trichoplax genome and the nature of placozoans.</title>
        <authorList>
            <person name="Srivastava M."/>
            <person name="Begovic E."/>
            <person name="Chapman J."/>
            <person name="Putnam N.H."/>
            <person name="Hellsten U."/>
            <person name="Kawashima T."/>
            <person name="Kuo A."/>
            <person name="Mitros T."/>
            <person name="Salamov A."/>
            <person name="Carpenter M.L."/>
            <person name="Signorovitch A.Y."/>
            <person name="Moreno M.A."/>
            <person name="Kamm K."/>
            <person name="Grimwood J."/>
            <person name="Schmutz J."/>
            <person name="Shapiro H."/>
            <person name="Grigoriev I.V."/>
            <person name="Buss L.W."/>
            <person name="Schierwater B."/>
            <person name="Dellaporta S.L."/>
            <person name="Rokhsar D.S."/>
        </authorList>
    </citation>
    <scope>NUCLEOTIDE SEQUENCE [LARGE SCALE GENOMIC DNA]</scope>
    <source>
        <strain evidence="5 6">Grell-BS-1999</strain>
    </source>
</reference>
<dbReference type="Gene3D" id="2.30.230.10">
    <property type="entry name" value="Lipovitellin, beta-sheet shell regions, chain A"/>
    <property type="match status" value="1"/>
</dbReference>
<feature type="domain" description="Vitellogenin" evidence="4">
    <location>
        <begin position="9"/>
        <end position="280"/>
    </location>
</feature>
<dbReference type="InterPro" id="IPR050733">
    <property type="entry name" value="Vitellogenin/Apolipophorin"/>
</dbReference>
<dbReference type="PROSITE" id="PS51211">
    <property type="entry name" value="VITELLOGENIN"/>
    <property type="match status" value="1"/>
</dbReference>
<evidence type="ECO:0000259" key="4">
    <source>
        <dbReference type="PROSITE" id="PS51211"/>
    </source>
</evidence>
<dbReference type="OrthoDB" id="6484170at2759"/>
<keyword evidence="2" id="KW-0758">Storage protein</keyword>
<keyword evidence="1" id="KW-0732">Signal</keyword>
<dbReference type="SUPFAM" id="SSF56968">
    <property type="entry name" value="Lipovitellin-phosvitin complex, beta-sheet shell regions"/>
    <property type="match status" value="1"/>
</dbReference>
<protein>
    <recommendedName>
        <fullName evidence="4">Vitellogenin domain-containing protein</fullName>
    </recommendedName>
</protein>
<keyword evidence="6" id="KW-1185">Reference proteome</keyword>
<dbReference type="RefSeq" id="XP_002112098.1">
    <property type="nucleotide sequence ID" value="XM_002112062.1"/>
</dbReference>
<dbReference type="PANTHER" id="PTHR23345:SF15">
    <property type="entry name" value="VITELLOGENIN 1-RELATED"/>
    <property type="match status" value="1"/>
</dbReference>
<evidence type="ECO:0000313" key="5">
    <source>
        <dbReference type="EMBL" id="EDV26065.1"/>
    </source>
</evidence>
<dbReference type="PANTHER" id="PTHR23345">
    <property type="entry name" value="VITELLOGENIN-RELATED"/>
    <property type="match status" value="1"/>
</dbReference>
<dbReference type="KEGG" id="tad:TRIADDRAFT_55796"/>
<organism evidence="5 6">
    <name type="scientific">Trichoplax adhaerens</name>
    <name type="common">Trichoplax reptans</name>
    <dbReference type="NCBI Taxonomy" id="10228"/>
    <lineage>
        <taxon>Eukaryota</taxon>
        <taxon>Metazoa</taxon>
        <taxon>Placozoa</taxon>
        <taxon>Uniplacotomia</taxon>
        <taxon>Trichoplacea</taxon>
        <taxon>Trichoplacidae</taxon>
        <taxon>Trichoplax</taxon>
    </lineage>
</organism>
<dbReference type="EMBL" id="DS985244">
    <property type="protein sequence ID" value="EDV26065.1"/>
    <property type="molecule type" value="Genomic_DNA"/>
</dbReference>
<name>B3RVW0_TRIAD</name>
<evidence type="ECO:0000313" key="6">
    <source>
        <dbReference type="Proteomes" id="UP000009022"/>
    </source>
</evidence>
<dbReference type="InterPro" id="IPR001747">
    <property type="entry name" value="Vitellogenin_N"/>
</dbReference>
<comment type="caution">
    <text evidence="3">Lacks conserved residue(s) required for the propagation of feature annotation.</text>
</comment>
<evidence type="ECO:0000256" key="3">
    <source>
        <dbReference type="PROSITE-ProRule" id="PRU00557"/>
    </source>
</evidence>
<dbReference type="Pfam" id="PF01347">
    <property type="entry name" value="Vitellogenin_N"/>
    <property type="match status" value="1"/>
</dbReference>
<dbReference type="GeneID" id="6753311"/>
<evidence type="ECO:0000256" key="1">
    <source>
        <dbReference type="ARBA" id="ARBA00022729"/>
    </source>
</evidence>
<dbReference type="Proteomes" id="UP000009022">
    <property type="component" value="Unassembled WGS sequence"/>
</dbReference>